<evidence type="ECO:0000259" key="1">
    <source>
        <dbReference type="Pfam" id="PF13360"/>
    </source>
</evidence>
<accession>A0A382D7D1</accession>
<dbReference type="InterPro" id="IPR011992">
    <property type="entry name" value="EF-hand-dom_pair"/>
</dbReference>
<dbReference type="Pfam" id="PF13360">
    <property type="entry name" value="PQQ_2"/>
    <property type="match status" value="2"/>
</dbReference>
<dbReference type="Gene3D" id="1.10.238.10">
    <property type="entry name" value="EF-hand"/>
    <property type="match status" value="1"/>
</dbReference>
<dbReference type="PANTHER" id="PTHR34512:SF30">
    <property type="entry name" value="OUTER MEMBRANE PROTEIN ASSEMBLY FACTOR BAMB"/>
    <property type="match status" value="1"/>
</dbReference>
<dbReference type="InterPro" id="IPR018247">
    <property type="entry name" value="EF_Hand_1_Ca_BS"/>
</dbReference>
<dbReference type="EMBL" id="UINC01037683">
    <property type="protein sequence ID" value="SVB33537.1"/>
    <property type="molecule type" value="Genomic_DNA"/>
</dbReference>
<feature type="domain" description="Pyrrolo-quinoline quinone repeat" evidence="1">
    <location>
        <begin position="382"/>
        <end position="504"/>
    </location>
</feature>
<dbReference type="InterPro" id="IPR015943">
    <property type="entry name" value="WD40/YVTN_repeat-like_dom_sf"/>
</dbReference>
<dbReference type="InterPro" id="IPR002372">
    <property type="entry name" value="PQQ_rpt_dom"/>
</dbReference>
<dbReference type="PANTHER" id="PTHR34512">
    <property type="entry name" value="CELL SURFACE PROTEIN"/>
    <property type="match status" value="1"/>
</dbReference>
<organism evidence="2">
    <name type="scientific">marine metagenome</name>
    <dbReference type="NCBI Taxonomy" id="408172"/>
    <lineage>
        <taxon>unclassified sequences</taxon>
        <taxon>metagenomes</taxon>
        <taxon>ecological metagenomes</taxon>
    </lineage>
</organism>
<dbReference type="AlphaFoldDB" id="A0A382D7D1"/>
<dbReference type="SUPFAM" id="SSF50998">
    <property type="entry name" value="Quinoprotein alcohol dehydrogenase-like"/>
    <property type="match status" value="2"/>
</dbReference>
<evidence type="ECO:0000313" key="2">
    <source>
        <dbReference type="EMBL" id="SVB33537.1"/>
    </source>
</evidence>
<dbReference type="SUPFAM" id="SSF47473">
    <property type="entry name" value="EF-hand"/>
    <property type="match status" value="1"/>
</dbReference>
<dbReference type="Gene3D" id="2.130.10.10">
    <property type="entry name" value="YVTN repeat-like/Quinoprotein amine dehydrogenase"/>
    <property type="match status" value="2"/>
</dbReference>
<reference evidence="2" key="1">
    <citation type="submission" date="2018-05" db="EMBL/GenBank/DDBJ databases">
        <authorList>
            <person name="Lanie J.A."/>
            <person name="Ng W.-L."/>
            <person name="Kazmierczak K.M."/>
            <person name="Andrzejewski T.M."/>
            <person name="Davidsen T.M."/>
            <person name="Wayne K.J."/>
            <person name="Tettelin H."/>
            <person name="Glass J.I."/>
            <person name="Rusch D."/>
            <person name="Podicherti R."/>
            <person name="Tsui H.-C.T."/>
            <person name="Winkler M.E."/>
        </authorList>
    </citation>
    <scope>NUCLEOTIDE SEQUENCE</scope>
</reference>
<sequence length="507" mass="56263">MKPTAVILGITFACALGQAHSDSWNQFRGPNGSGVAKDSRPPIKLDDAQLAWKAALPPGLSSPVLSGKRIFLTGLAKGRLVTIAINKADGKIAWQNQAPKVELEKVHKASHPAVPSVLVDHDRVFAYFGSYGLLCYNLDGRELWKKPIPTPKTLYGMSTSPIVHGEHLIMVLDNDTNLPGSRLSQSKIVAYDKTNGDVAWEIPRPFHRSGWSTPMIWKHDRGTELVVLGNSRVSGYDMKTGAQKWFVPGFSRETISTPVAGNNVLYVSSSKLGGGADIQPDPLPFWEAVIRFDQNGDGKIERKEMTGHFTFPIRPELPPGHPGFGIPLPKDKRRRQERLDGIFRGTDRNRDKFWTKEEFMSNMRGGRGKPLLIAIRPGGQGDVTDTHLKWELNRSIPEIPSPLFYSNLIYMVRNGGLLAAVDATNGKLLYRERLNAPGQYSASPVAANDHIYLSSNRGVITIVKVNKEFKIIHQHDLKGPVFVTPAIDKNTLYVRTEKALWAFRTID</sequence>
<name>A0A382D7D1_9ZZZZ</name>
<gene>
    <name evidence="2" type="ORF">METZ01_LOCUS186391</name>
</gene>
<dbReference type="InterPro" id="IPR011047">
    <property type="entry name" value="Quinoprotein_ADH-like_sf"/>
</dbReference>
<dbReference type="PROSITE" id="PS00018">
    <property type="entry name" value="EF_HAND_1"/>
    <property type="match status" value="1"/>
</dbReference>
<protein>
    <recommendedName>
        <fullName evidence="1">Pyrrolo-quinoline quinone repeat domain-containing protein</fullName>
    </recommendedName>
</protein>
<feature type="domain" description="Pyrrolo-quinoline quinone repeat" evidence="1">
    <location>
        <begin position="43"/>
        <end position="153"/>
    </location>
</feature>
<proteinExistence type="predicted"/>